<dbReference type="Proteomes" id="UP000324298">
    <property type="component" value="Unassembled WGS sequence"/>
</dbReference>
<keyword evidence="3" id="KW-1185">Reference proteome</keyword>
<sequence length="108" mass="12336">MKKCPFCAEEIQDAAIKCKHCGEFLDPSARLLSKDAGAKWYFRTGFIVVALLSVGPFALPLIWFRPNLSRPWKIGLTIATLVFSWYLYQAAQESMKNLAEYYRLLKGL</sequence>
<organism evidence="2 3">
    <name type="scientific">Oryzomonas rubra</name>
    <dbReference type="NCBI Taxonomy" id="2509454"/>
    <lineage>
        <taxon>Bacteria</taxon>
        <taxon>Pseudomonadati</taxon>
        <taxon>Thermodesulfobacteriota</taxon>
        <taxon>Desulfuromonadia</taxon>
        <taxon>Geobacterales</taxon>
        <taxon>Geobacteraceae</taxon>
        <taxon>Oryzomonas</taxon>
    </lineage>
</organism>
<evidence type="ECO:0000313" key="2">
    <source>
        <dbReference type="EMBL" id="KAA0894025.1"/>
    </source>
</evidence>
<gene>
    <name evidence="2" type="ORF">ET418_03405</name>
</gene>
<keyword evidence="1" id="KW-0812">Transmembrane</keyword>
<dbReference type="AlphaFoldDB" id="A0A5A9XNA2"/>
<proteinExistence type="predicted"/>
<accession>A0A5A9XNA2</accession>
<feature type="transmembrane region" description="Helical" evidence="1">
    <location>
        <begin position="70"/>
        <end position="88"/>
    </location>
</feature>
<evidence type="ECO:0000256" key="1">
    <source>
        <dbReference type="SAM" id="Phobius"/>
    </source>
</evidence>
<feature type="transmembrane region" description="Helical" evidence="1">
    <location>
        <begin position="40"/>
        <end position="64"/>
    </location>
</feature>
<comment type="caution">
    <text evidence="2">The sequence shown here is derived from an EMBL/GenBank/DDBJ whole genome shotgun (WGS) entry which is preliminary data.</text>
</comment>
<protein>
    <submittedName>
        <fullName evidence="2">Zinc ribbon domain-containing protein</fullName>
    </submittedName>
</protein>
<dbReference type="EMBL" id="SRSD01000002">
    <property type="protein sequence ID" value="KAA0894025.1"/>
    <property type="molecule type" value="Genomic_DNA"/>
</dbReference>
<reference evidence="2 3" key="1">
    <citation type="submission" date="2019-04" db="EMBL/GenBank/DDBJ databases">
        <title>Geobacter ruber sp. nov., ferric-reducing bacteria isolated from paddy soil.</title>
        <authorList>
            <person name="Xu Z."/>
            <person name="Masuda Y."/>
            <person name="Itoh H."/>
            <person name="Senoo K."/>
        </authorList>
    </citation>
    <scope>NUCLEOTIDE SEQUENCE [LARGE SCALE GENOMIC DNA]</scope>
    <source>
        <strain evidence="2 3">Red88</strain>
    </source>
</reference>
<keyword evidence="1" id="KW-1133">Transmembrane helix</keyword>
<dbReference type="OrthoDB" id="5405592at2"/>
<name>A0A5A9XNA2_9BACT</name>
<keyword evidence="1" id="KW-0472">Membrane</keyword>
<dbReference type="RefSeq" id="WP_149306183.1">
    <property type="nucleotide sequence ID" value="NZ_SRSD01000002.1"/>
</dbReference>
<evidence type="ECO:0000313" key="3">
    <source>
        <dbReference type="Proteomes" id="UP000324298"/>
    </source>
</evidence>